<dbReference type="SMART" id="SM00181">
    <property type="entry name" value="EGF"/>
    <property type="match status" value="2"/>
</dbReference>
<comment type="subcellular location">
    <subcellularLocation>
        <location evidence="1">Secreted</location>
    </subcellularLocation>
</comment>
<evidence type="ECO:0000256" key="4">
    <source>
        <dbReference type="ARBA" id="ARBA00022729"/>
    </source>
</evidence>
<dbReference type="PROSITE" id="PS50024">
    <property type="entry name" value="SEA"/>
    <property type="match status" value="1"/>
</dbReference>
<evidence type="ECO:0000256" key="5">
    <source>
        <dbReference type="ARBA" id="ARBA00022737"/>
    </source>
</evidence>
<dbReference type="AlphaFoldDB" id="A0A8J1M7S0"/>
<dbReference type="Pfam" id="PF07645">
    <property type="entry name" value="EGF_CA"/>
    <property type="match status" value="1"/>
</dbReference>
<evidence type="ECO:0000259" key="12">
    <source>
        <dbReference type="PROSITE" id="PS50024"/>
    </source>
</evidence>
<evidence type="ECO:0000313" key="14">
    <source>
        <dbReference type="Proteomes" id="UP000186698"/>
    </source>
</evidence>
<evidence type="ECO:0000256" key="10">
    <source>
        <dbReference type="SAM" id="Phobius"/>
    </source>
</evidence>
<dbReference type="PROSITE" id="PS50026">
    <property type="entry name" value="EGF_3"/>
    <property type="match status" value="2"/>
</dbReference>
<organism evidence="14 15">
    <name type="scientific">Xenopus laevis</name>
    <name type="common">African clawed frog</name>
    <dbReference type="NCBI Taxonomy" id="8355"/>
    <lineage>
        <taxon>Eukaryota</taxon>
        <taxon>Metazoa</taxon>
        <taxon>Chordata</taxon>
        <taxon>Craniata</taxon>
        <taxon>Vertebrata</taxon>
        <taxon>Euteleostomi</taxon>
        <taxon>Amphibia</taxon>
        <taxon>Batrachia</taxon>
        <taxon>Anura</taxon>
        <taxon>Pipoidea</taxon>
        <taxon>Pipidae</taxon>
        <taxon>Xenopodinae</taxon>
        <taxon>Xenopus</taxon>
        <taxon>Xenopus</taxon>
    </lineage>
</organism>
<keyword evidence="3 8" id="KW-0245">EGF-like domain</keyword>
<dbReference type="PANTHER" id="PTHR24040:SF3">
    <property type="entry name" value="SEX HORMONE-BINDING GLOBULIN"/>
    <property type="match status" value="1"/>
</dbReference>
<dbReference type="GO" id="GO:0005496">
    <property type="term" value="F:steroid binding"/>
    <property type="evidence" value="ECO:0007669"/>
    <property type="project" value="TreeGrafter"/>
</dbReference>
<feature type="domain" description="EGF-like" evidence="13">
    <location>
        <begin position="564"/>
        <end position="602"/>
    </location>
</feature>
<evidence type="ECO:0000313" key="15">
    <source>
        <dbReference type="RefSeq" id="XP_041437095.1"/>
    </source>
</evidence>
<dbReference type="InterPro" id="IPR000152">
    <property type="entry name" value="EGF-type_Asp/Asn_hydroxyl_site"/>
</dbReference>
<feature type="domain" description="EGF-like" evidence="13">
    <location>
        <begin position="518"/>
        <end position="556"/>
    </location>
</feature>
<feature type="region of interest" description="Disordered" evidence="9">
    <location>
        <begin position="56"/>
        <end position="313"/>
    </location>
</feature>
<dbReference type="Gene3D" id="2.10.25.10">
    <property type="entry name" value="Laminin"/>
    <property type="match status" value="2"/>
</dbReference>
<feature type="domain" description="SEA" evidence="12">
    <location>
        <begin position="407"/>
        <end position="521"/>
    </location>
</feature>
<accession>A0A8J1M7S0</accession>
<dbReference type="GO" id="GO:0005576">
    <property type="term" value="C:extracellular region"/>
    <property type="evidence" value="ECO:0007669"/>
    <property type="project" value="UniProtKB-SubCell"/>
</dbReference>
<dbReference type="PROSITE" id="PS01187">
    <property type="entry name" value="EGF_CA"/>
    <property type="match status" value="1"/>
</dbReference>
<dbReference type="InterPro" id="IPR001881">
    <property type="entry name" value="EGF-like_Ca-bd_dom"/>
</dbReference>
<name>A0A8J1M7S0_XENLA</name>
<dbReference type="KEGG" id="xla:121399620"/>
<evidence type="ECO:0000256" key="9">
    <source>
        <dbReference type="SAM" id="MobiDB-lite"/>
    </source>
</evidence>
<keyword evidence="5" id="KW-0677">Repeat</keyword>
<dbReference type="Proteomes" id="UP000186698">
    <property type="component" value="Chromosome 2L"/>
</dbReference>
<dbReference type="InterPro" id="IPR051145">
    <property type="entry name" value="GAS-SHBG-PROS"/>
</dbReference>
<sequence length="809" mass="82982">MARWVSLFLLLALCDICTAQSTTNSTTQPVCICPTPTLNTTTQPTSTTTSVTTITTTAPSSTTTAALTTTTQPTSTTSTAPTSTSTTTTAPTSTSTTTTAPTSTSTTTTAPTSTSTTTTAPTSTSTTTTAPTSSSTTTTAPISTSTTTTAPTSSSTTTTAPISTSTTTTAPTSTSTTTTAPTSTSTTATAPTSSSTTTTAPISTSTTTTAPTSTSTTTSVTPTTSSAASSSATTTVLTTTTQPTSTTTTVSTTASTTTSATSSSTTTSQSTTSSSTPVCICPTPSSTTTVTTTTQPTSTTTSVPTSTTTTTTPTTTTISACAQSTVAIQLIQVSSDQIQLMPIGQNGPTGAQFNVTLSKNNTVVDIKTTSGLTVTFSGLFPASQYDIAVKQLSCPNRPDTTSSVTTDGRLFAAVVRIVNTVYTADLGNKSSTAYQNFAANFTADIKNNVPSDTKALFNSGRMIIFITGIRNGSIIADFSIATNTADNITLTNVTQSFTSALNSSSTYKVDPNSYTFAVRNACDASVNPCPANATCTSLNGTAACQCRSGFNDTSPSVPGKTCADINECLASPSPCSVLASCTNTIGSYQCQCLPGIQDGNSSNPGQQCIDPTSCFNSTTLCSSNNTCLDTKNTICANNKVIPFMIKFNNWTFTPDLYDRTSAAYSSKAAQFTGSVVSAMRVMLSDSTFNITVVGFRPGSVIAYFISTTQSSTLDTSTIQTALINAVTFLISNNITNLVTYVNIAVTTSASSSDVCYGWRTATIVLGVFLGVALLLVLVFAAMCYRIGGRLGRYKPSTQRGKSGRTNTYN</sequence>
<dbReference type="FunFam" id="2.10.25.10:FF:000038">
    <property type="entry name" value="Fibrillin 2"/>
    <property type="match status" value="1"/>
</dbReference>
<keyword evidence="10" id="KW-0812">Transmembrane</keyword>
<evidence type="ECO:0000259" key="13">
    <source>
        <dbReference type="PROSITE" id="PS50026"/>
    </source>
</evidence>
<dbReference type="SMART" id="SM00179">
    <property type="entry name" value="EGF_CA"/>
    <property type="match status" value="2"/>
</dbReference>
<evidence type="ECO:0000256" key="7">
    <source>
        <dbReference type="ARBA" id="ARBA00023180"/>
    </source>
</evidence>
<dbReference type="PROSITE" id="PS00010">
    <property type="entry name" value="ASX_HYDROXYL"/>
    <property type="match status" value="1"/>
</dbReference>
<keyword evidence="10" id="KW-0472">Membrane</keyword>
<keyword evidence="14" id="KW-1185">Reference proteome</keyword>
<keyword evidence="4 11" id="KW-0732">Signal</keyword>
<feature type="transmembrane region" description="Helical" evidence="10">
    <location>
        <begin position="756"/>
        <end position="784"/>
    </location>
</feature>
<evidence type="ECO:0000256" key="8">
    <source>
        <dbReference type="PROSITE-ProRule" id="PRU00076"/>
    </source>
</evidence>
<dbReference type="RefSeq" id="XP_041437095.1">
    <property type="nucleotide sequence ID" value="XM_041581161.1"/>
</dbReference>
<dbReference type="Pfam" id="PF01390">
    <property type="entry name" value="SEA"/>
    <property type="match status" value="2"/>
</dbReference>
<evidence type="ECO:0000256" key="11">
    <source>
        <dbReference type="SAM" id="SignalP"/>
    </source>
</evidence>
<keyword evidence="6" id="KW-1015">Disulfide bond</keyword>
<reference evidence="15" key="1">
    <citation type="submission" date="2025-08" db="UniProtKB">
        <authorList>
            <consortium name="RefSeq"/>
        </authorList>
    </citation>
    <scope>IDENTIFICATION</scope>
    <source>
        <strain evidence="15">J_2021</strain>
        <tissue evidence="15">Erythrocytes</tissue>
    </source>
</reference>
<evidence type="ECO:0000256" key="2">
    <source>
        <dbReference type="ARBA" id="ARBA00022525"/>
    </source>
</evidence>
<dbReference type="InterPro" id="IPR018097">
    <property type="entry name" value="EGF_Ca-bd_CS"/>
</dbReference>
<dbReference type="InterPro" id="IPR000082">
    <property type="entry name" value="SEA_dom"/>
</dbReference>
<evidence type="ECO:0000256" key="6">
    <source>
        <dbReference type="ARBA" id="ARBA00023157"/>
    </source>
</evidence>
<dbReference type="InterPro" id="IPR036364">
    <property type="entry name" value="SEA_dom_sf"/>
</dbReference>
<feature type="chain" id="PRO_5035227397" evidence="11">
    <location>
        <begin position="20"/>
        <end position="809"/>
    </location>
</feature>
<evidence type="ECO:0000256" key="1">
    <source>
        <dbReference type="ARBA" id="ARBA00004613"/>
    </source>
</evidence>
<dbReference type="InterPro" id="IPR000742">
    <property type="entry name" value="EGF"/>
</dbReference>
<protein>
    <submittedName>
        <fullName evidence="15">Cell wall protein DAN4-like</fullName>
    </submittedName>
</protein>
<dbReference type="GO" id="GO:0005509">
    <property type="term" value="F:calcium ion binding"/>
    <property type="evidence" value="ECO:0007669"/>
    <property type="project" value="InterPro"/>
</dbReference>
<dbReference type="SUPFAM" id="SSF57196">
    <property type="entry name" value="EGF/Laminin"/>
    <property type="match status" value="1"/>
</dbReference>
<proteinExistence type="predicted"/>
<dbReference type="PANTHER" id="PTHR24040">
    <property type="entry name" value="LAMININ G-LIKE DOMAIN-CONTAINING PROTEIN"/>
    <property type="match status" value="1"/>
</dbReference>
<dbReference type="InterPro" id="IPR009030">
    <property type="entry name" value="Growth_fac_rcpt_cys_sf"/>
</dbReference>
<feature type="signal peptide" evidence="11">
    <location>
        <begin position="1"/>
        <end position="19"/>
    </location>
</feature>
<dbReference type="GO" id="GO:0071944">
    <property type="term" value="C:cell periphery"/>
    <property type="evidence" value="ECO:0007669"/>
    <property type="project" value="UniProtKB-ARBA"/>
</dbReference>
<evidence type="ECO:0000256" key="3">
    <source>
        <dbReference type="ARBA" id="ARBA00022536"/>
    </source>
</evidence>
<keyword evidence="2" id="KW-0964">Secreted</keyword>
<dbReference type="SUPFAM" id="SSF57184">
    <property type="entry name" value="Growth factor receptor domain"/>
    <property type="match status" value="1"/>
</dbReference>
<dbReference type="OrthoDB" id="10040649at2759"/>
<gene>
    <name evidence="15" type="primary">LOC121399620</name>
</gene>
<dbReference type="CDD" id="cd00054">
    <property type="entry name" value="EGF_CA"/>
    <property type="match status" value="2"/>
</dbReference>
<dbReference type="GeneID" id="121399620"/>
<dbReference type="SUPFAM" id="SSF82671">
    <property type="entry name" value="SEA domain"/>
    <property type="match status" value="1"/>
</dbReference>
<dbReference type="InterPro" id="IPR049883">
    <property type="entry name" value="NOTCH1_EGF-like"/>
</dbReference>
<keyword evidence="7" id="KW-0325">Glycoprotein</keyword>
<comment type="caution">
    <text evidence="8">Lacks conserved residue(s) required for the propagation of feature annotation.</text>
</comment>
<keyword evidence="10" id="KW-1133">Transmembrane helix</keyword>